<dbReference type="SMART" id="SM00028">
    <property type="entry name" value="TPR"/>
    <property type="match status" value="5"/>
</dbReference>
<dbReference type="PANTHER" id="PTHR12558:SF13">
    <property type="entry name" value="CELL DIVISION CYCLE PROTEIN 27 HOMOLOG"/>
    <property type="match status" value="1"/>
</dbReference>
<dbReference type="InterPro" id="IPR011990">
    <property type="entry name" value="TPR-like_helical_dom_sf"/>
</dbReference>
<evidence type="ECO:0000313" key="3">
    <source>
        <dbReference type="EMBL" id="SPE24235.1"/>
    </source>
</evidence>
<dbReference type="EMBL" id="OKRB01000102">
    <property type="protein sequence ID" value="SPE24235.1"/>
    <property type="molecule type" value="Genomic_DNA"/>
</dbReference>
<sequence length="394" mass="42501">MLSRPLTLIGALVVVAACWPSSTQAQTTLKITIPRRSSLTLVQRLNREGVKAIQQHAYTKAAGFFYKAYLYDPADPFTLNNLGYISEMQGQSDRADKFYKLAAEQGSNADIDLSNVKHLEGEPMQTALASIRDTPMRVNRINVNAMRLLSEHRGAEASSLLQQALSLNPHDPFTLNNLGVAYQAMGDYGHAMQYYSAAAGSGSDDTVVVTKDPAWQGKPVSKIAEDNVKNLQRQMQGYGSAESQSLELSLRGVQAENQNNWLVARQDFMRAYSLDPNNAFSLNNRGYVAERDGDLESAQFFYQKAGQAQGAGLPVGLATDQSASGIALSHVATTSLGKVDGALDTYSRQRRNQSGPVELTPRGGGASKNTSPSLPGSPSSPNAQPQSTAPQTNQ</sequence>
<dbReference type="OrthoDB" id="113614at2"/>
<dbReference type="Pfam" id="PF13431">
    <property type="entry name" value="TPR_17"/>
    <property type="match status" value="2"/>
</dbReference>
<feature type="chain" id="PRO_5014860755" evidence="2">
    <location>
        <begin position="26"/>
        <end position="394"/>
    </location>
</feature>
<feature type="compositionally biased region" description="Low complexity" evidence="1">
    <location>
        <begin position="371"/>
        <end position="381"/>
    </location>
</feature>
<dbReference type="InterPro" id="IPR019734">
    <property type="entry name" value="TPR_rpt"/>
</dbReference>
<dbReference type="AlphaFoldDB" id="A0A2N9LMB7"/>
<reference evidence="4" key="1">
    <citation type="submission" date="2018-02" db="EMBL/GenBank/DDBJ databases">
        <authorList>
            <person name="Hausmann B."/>
        </authorList>
    </citation>
    <scope>NUCLEOTIDE SEQUENCE [LARGE SCALE GENOMIC DNA]</scope>
    <source>
        <strain evidence="4">Peat soil MAG SbA5</strain>
    </source>
</reference>
<protein>
    <submittedName>
        <fullName evidence="3">Tetratricopeptide repeat protein</fullName>
    </submittedName>
</protein>
<evidence type="ECO:0000256" key="2">
    <source>
        <dbReference type="SAM" id="SignalP"/>
    </source>
</evidence>
<name>A0A2N9LMB7_9BACT</name>
<gene>
    <name evidence="3" type="ORF">SBA5_440029</name>
</gene>
<evidence type="ECO:0000256" key="1">
    <source>
        <dbReference type="SAM" id="MobiDB-lite"/>
    </source>
</evidence>
<dbReference type="SUPFAM" id="SSF48452">
    <property type="entry name" value="TPR-like"/>
    <property type="match status" value="1"/>
</dbReference>
<dbReference type="PANTHER" id="PTHR12558">
    <property type="entry name" value="CELL DIVISION CYCLE 16,23,27"/>
    <property type="match status" value="1"/>
</dbReference>
<feature type="signal peptide" evidence="2">
    <location>
        <begin position="1"/>
        <end position="25"/>
    </location>
</feature>
<accession>A0A2N9LMB7</accession>
<evidence type="ECO:0000313" key="4">
    <source>
        <dbReference type="Proteomes" id="UP000239735"/>
    </source>
</evidence>
<organism evidence="3 4">
    <name type="scientific">Candidatus Sulfuritelmatomonas gaucii</name>
    <dbReference type="NCBI Taxonomy" id="2043161"/>
    <lineage>
        <taxon>Bacteria</taxon>
        <taxon>Pseudomonadati</taxon>
        <taxon>Acidobacteriota</taxon>
        <taxon>Terriglobia</taxon>
        <taxon>Terriglobales</taxon>
        <taxon>Acidobacteriaceae</taxon>
        <taxon>Candidatus Sulfuritelmatomonas</taxon>
    </lineage>
</organism>
<dbReference type="Gene3D" id="1.25.40.10">
    <property type="entry name" value="Tetratricopeptide repeat domain"/>
    <property type="match status" value="3"/>
</dbReference>
<feature type="region of interest" description="Disordered" evidence="1">
    <location>
        <begin position="346"/>
        <end position="394"/>
    </location>
</feature>
<dbReference type="Proteomes" id="UP000239735">
    <property type="component" value="Unassembled WGS sequence"/>
</dbReference>
<proteinExistence type="predicted"/>
<dbReference type="PROSITE" id="PS51257">
    <property type="entry name" value="PROKAR_LIPOPROTEIN"/>
    <property type="match status" value="1"/>
</dbReference>
<keyword evidence="2" id="KW-0732">Signal</keyword>
<feature type="compositionally biased region" description="Polar residues" evidence="1">
    <location>
        <begin position="382"/>
        <end position="394"/>
    </location>
</feature>